<evidence type="ECO:0000256" key="5">
    <source>
        <dbReference type="SAM" id="SignalP"/>
    </source>
</evidence>
<dbReference type="HOGENOM" id="CLU_117226_1_0_6"/>
<dbReference type="AlphaFoldDB" id="A0A095WZ91"/>
<feature type="domain" description="Cytochrome c" evidence="6">
    <location>
        <begin position="45"/>
        <end position="163"/>
    </location>
</feature>
<dbReference type="Proteomes" id="UP000029640">
    <property type="component" value="Unassembled WGS sequence"/>
</dbReference>
<evidence type="ECO:0000256" key="2">
    <source>
        <dbReference type="ARBA" id="ARBA00022723"/>
    </source>
</evidence>
<dbReference type="InterPro" id="IPR036909">
    <property type="entry name" value="Cyt_c-like_dom_sf"/>
</dbReference>
<comment type="caution">
    <text evidence="7">The sequence shown here is derived from an EMBL/GenBank/DDBJ whole genome shotgun (WGS) entry which is preliminary data.</text>
</comment>
<name>A0A095WZ91_9GAMM</name>
<dbReference type="InterPro" id="IPR051459">
    <property type="entry name" value="Cytochrome_c-type_DH"/>
</dbReference>
<keyword evidence="3 4" id="KW-0408">Iron</keyword>
<evidence type="ECO:0000256" key="1">
    <source>
        <dbReference type="ARBA" id="ARBA00022617"/>
    </source>
</evidence>
<organism evidence="7 8">
    <name type="scientific">Pseudohaliea rubra DSM 19751</name>
    <dbReference type="NCBI Taxonomy" id="1265313"/>
    <lineage>
        <taxon>Bacteria</taxon>
        <taxon>Pseudomonadati</taxon>
        <taxon>Pseudomonadota</taxon>
        <taxon>Gammaproteobacteria</taxon>
        <taxon>Cellvibrionales</taxon>
        <taxon>Halieaceae</taxon>
        <taxon>Pseudohaliea</taxon>
    </lineage>
</organism>
<accession>A0A095WZ91</accession>
<dbReference type="Gene3D" id="1.10.760.10">
    <property type="entry name" value="Cytochrome c-like domain"/>
    <property type="match status" value="1"/>
</dbReference>
<feature type="chain" id="PRO_5001920722" evidence="5">
    <location>
        <begin position="18"/>
        <end position="192"/>
    </location>
</feature>
<dbReference type="GO" id="GO:0046872">
    <property type="term" value="F:metal ion binding"/>
    <property type="evidence" value="ECO:0007669"/>
    <property type="project" value="UniProtKB-KW"/>
</dbReference>
<feature type="signal peptide" evidence="5">
    <location>
        <begin position="1"/>
        <end position="17"/>
    </location>
</feature>
<dbReference type="RefSeq" id="WP_052094376.1">
    <property type="nucleotide sequence ID" value="NZ_KN234751.1"/>
</dbReference>
<evidence type="ECO:0000313" key="8">
    <source>
        <dbReference type="Proteomes" id="UP000029640"/>
    </source>
</evidence>
<proteinExistence type="predicted"/>
<dbReference type="GO" id="GO:0020037">
    <property type="term" value="F:heme binding"/>
    <property type="evidence" value="ECO:0007669"/>
    <property type="project" value="InterPro"/>
</dbReference>
<dbReference type="PANTHER" id="PTHR35008">
    <property type="entry name" value="BLL4482 PROTEIN-RELATED"/>
    <property type="match status" value="1"/>
</dbReference>
<evidence type="ECO:0000256" key="3">
    <source>
        <dbReference type="ARBA" id="ARBA00023004"/>
    </source>
</evidence>
<dbReference type="EMBL" id="AUVB01000042">
    <property type="protein sequence ID" value="KGE03959.1"/>
    <property type="molecule type" value="Genomic_DNA"/>
</dbReference>
<gene>
    <name evidence="7" type="ORF">HRUBRA_01464</name>
</gene>
<sequence length="192" mass="20452">MRRLSLCLLAAALPAFAADPFDDYEPVENALVVAAPAPARDAADPAVQRGRYLVNLLGCASCHTDGALLGAPEEARALAGSGVGIAISDPLRVRYPAVVYPPNLTPDPEAGIGEWPEEDIVRLLLEGMGRHGGRALPVMPWQSYARLTPEDATAIARYLKRLAPNPHQVPAPVAEGEPAPAPYVHVGLYQRR</sequence>
<keyword evidence="2 4" id="KW-0479">Metal-binding</keyword>
<evidence type="ECO:0000313" key="7">
    <source>
        <dbReference type="EMBL" id="KGE03959.1"/>
    </source>
</evidence>
<keyword evidence="8" id="KW-1185">Reference proteome</keyword>
<dbReference type="GO" id="GO:0009055">
    <property type="term" value="F:electron transfer activity"/>
    <property type="evidence" value="ECO:0007669"/>
    <property type="project" value="InterPro"/>
</dbReference>
<dbReference type="OrthoDB" id="9811281at2"/>
<dbReference type="STRING" id="1265313.HRUBRA_01464"/>
<dbReference type="Pfam" id="PF00034">
    <property type="entry name" value="Cytochrom_C"/>
    <property type="match status" value="1"/>
</dbReference>
<protein>
    <submittedName>
        <fullName evidence="7">Putative diheme cytochrome c-553</fullName>
    </submittedName>
</protein>
<reference evidence="7 8" key="1">
    <citation type="journal article" date="2014" name="Genome Announc.">
        <title>Genome Sequence of Gammaproteobacterial Pseudohaliea rubra Type Strain DSM 19751, Isolated from Coastal Seawater of the Mediterranean Sea.</title>
        <authorList>
            <person name="Spring S."/>
            <person name="Fiebig A."/>
            <person name="Riedel T."/>
            <person name="Goker M."/>
            <person name="Klenk H.P."/>
        </authorList>
    </citation>
    <scope>NUCLEOTIDE SEQUENCE [LARGE SCALE GENOMIC DNA]</scope>
    <source>
        <strain evidence="7 8">DSM 19751</strain>
    </source>
</reference>
<keyword evidence="1 4" id="KW-0349">Heme</keyword>
<evidence type="ECO:0000259" key="6">
    <source>
        <dbReference type="PROSITE" id="PS51007"/>
    </source>
</evidence>
<dbReference type="SUPFAM" id="SSF46626">
    <property type="entry name" value="Cytochrome c"/>
    <property type="match status" value="1"/>
</dbReference>
<dbReference type="PROSITE" id="PS51007">
    <property type="entry name" value="CYTC"/>
    <property type="match status" value="1"/>
</dbReference>
<evidence type="ECO:0000256" key="4">
    <source>
        <dbReference type="PROSITE-ProRule" id="PRU00433"/>
    </source>
</evidence>
<dbReference type="InterPro" id="IPR009056">
    <property type="entry name" value="Cyt_c-like_dom"/>
</dbReference>
<keyword evidence="5" id="KW-0732">Signal</keyword>
<dbReference type="eggNOG" id="COG2010">
    <property type="taxonomic scope" value="Bacteria"/>
</dbReference>
<dbReference type="PANTHER" id="PTHR35008:SF4">
    <property type="entry name" value="BLL4482 PROTEIN"/>
    <property type="match status" value="1"/>
</dbReference>